<dbReference type="InterPro" id="IPR052550">
    <property type="entry name" value="Pyrimidine_5'-ntase_YjjG"/>
</dbReference>
<keyword evidence="2" id="KW-1185">Reference proteome</keyword>
<dbReference type="EMBL" id="JABANU010000005">
    <property type="protein sequence ID" value="MBI5974522.1"/>
    <property type="molecule type" value="Genomic_DNA"/>
</dbReference>
<dbReference type="InterPro" id="IPR036412">
    <property type="entry name" value="HAD-like_sf"/>
</dbReference>
<dbReference type="InterPro" id="IPR006439">
    <property type="entry name" value="HAD-SF_hydro_IA"/>
</dbReference>
<reference evidence="1 2" key="1">
    <citation type="submission" date="2020-04" db="EMBL/GenBank/DDBJ databases">
        <title>Staphylococcus species from domestic dog.</title>
        <authorList>
            <person name="Paterson G.K."/>
        </authorList>
    </citation>
    <scope>NUCLEOTIDE SEQUENCE [LARGE SCALE GENOMIC DNA]</scope>
    <source>
        <strain evidence="1 2">H16/1A</strain>
    </source>
</reference>
<dbReference type="InterPro" id="IPR011951">
    <property type="entry name" value="HAD-SF_hydro_IA_YjjG/PynA"/>
</dbReference>
<dbReference type="InterPro" id="IPR023214">
    <property type="entry name" value="HAD_sf"/>
</dbReference>
<proteinExistence type="predicted"/>
<dbReference type="PANTHER" id="PTHR47478:SF1">
    <property type="entry name" value="PYRIMIDINE 5'-NUCLEOTIDASE YJJG"/>
    <property type="match status" value="1"/>
</dbReference>
<sequence>MRYKVILLDFDDTIVDFHDAEVKAYEYLMDYYNVPLNLRDYDQFKVINQAHWEAFQRGELSRREVLSFRFIETFKHYGMTVDGEEADVIFRDGLAKAPIKLLEGMDRLLDDMKHKVTIAIVTNGVKDTQERRISQMAIQDMISHIFISDELGVQKPKVEFFEKVFEAMPEYERSDFLIVGDSLTSDIQGGINAGIDTCWYNHRLQDNQTFIQPTYTITHIKELHHIIY</sequence>
<dbReference type="SFLD" id="SFLDG01129">
    <property type="entry name" value="C1.5:_HAD__Beta-PGM__Phosphata"/>
    <property type="match status" value="1"/>
</dbReference>
<evidence type="ECO:0000313" key="2">
    <source>
        <dbReference type="Proteomes" id="UP000751852"/>
    </source>
</evidence>
<accession>A0ABS0T703</accession>
<gene>
    <name evidence="1" type="ORF">HHH54_02785</name>
</gene>
<organism evidence="1 2">
    <name type="scientific">Staphylococcus canis</name>
    <dbReference type="NCBI Taxonomy" id="2724942"/>
    <lineage>
        <taxon>Bacteria</taxon>
        <taxon>Bacillati</taxon>
        <taxon>Bacillota</taxon>
        <taxon>Bacilli</taxon>
        <taxon>Bacillales</taxon>
        <taxon>Staphylococcaceae</taxon>
        <taxon>Staphylococcus</taxon>
    </lineage>
</organism>
<dbReference type="Gene3D" id="3.40.50.1000">
    <property type="entry name" value="HAD superfamily/HAD-like"/>
    <property type="match status" value="1"/>
</dbReference>
<dbReference type="NCBIfam" id="TIGR01549">
    <property type="entry name" value="HAD-SF-IA-v1"/>
    <property type="match status" value="1"/>
</dbReference>
<dbReference type="SUPFAM" id="SSF56784">
    <property type="entry name" value="HAD-like"/>
    <property type="match status" value="1"/>
</dbReference>
<evidence type="ECO:0000313" key="1">
    <source>
        <dbReference type="EMBL" id="MBI5974522.1"/>
    </source>
</evidence>
<dbReference type="SFLD" id="SFLDS00003">
    <property type="entry name" value="Haloacid_Dehalogenase"/>
    <property type="match status" value="1"/>
</dbReference>
<name>A0ABS0T703_9STAP</name>
<dbReference type="RefSeq" id="WP_198617315.1">
    <property type="nucleotide sequence ID" value="NZ_JABANU010000005.1"/>
</dbReference>
<dbReference type="NCBIfam" id="TIGR02254">
    <property type="entry name" value="YjjG_YfnB"/>
    <property type="match status" value="1"/>
</dbReference>
<protein>
    <submittedName>
        <fullName evidence="1">Noncanonical pyrimidine nucleotidase, YjjG family</fullName>
    </submittedName>
</protein>
<dbReference type="Pfam" id="PF13419">
    <property type="entry name" value="HAD_2"/>
    <property type="match status" value="1"/>
</dbReference>
<dbReference type="InterPro" id="IPR041492">
    <property type="entry name" value="HAD_2"/>
</dbReference>
<comment type="caution">
    <text evidence="1">The sequence shown here is derived from an EMBL/GenBank/DDBJ whole genome shotgun (WGS) entry which is preliminary data.</text>
</comment>
<dbReference type="InterPro" id="IPR023198">
    <property type="entry name" value="PGP-like_dom2"/>
</dbReference>
<dbReference type="Proteomes" id="UP000751852">
    <property type="component" value="Unassembled WGS sequence"/>
</dbReference>
<dbReference type="Gene3D" id="1.10.150.240">
    <property type="entry name" value="Putative phosphatase, domain 2"/>
    <property type="match status" value="1"/>
</dbReference>
<dbReference type="PANTHER" id="PTHR47478">
    <property type="match status" value="1"/>
</dbReference>